<evidence type="ECO:0000313" key="2">
    <source>
        <dbReference type="Proteomes" id="UP001165583"/>
    </source>
</evidence>
<comment type="caution">
    <text evidence="1">The sequence shown here is derived from an EMBL/GenBank/DDBJ whole genome shotgun (WGS) entry which is preliminary data.</text>
</comment>
<proteinExistence type="predicted"/>
<gene>
    <name evidence="1" type="ORF">NZK81_17625</name>
</gene>
<keyword evidence="2" id="KW-1185">Reference proteome</keyword>
<protein>
    <submittedName>
        <fullName evidence="1">Uncharacterized protein</fullName>
    </submittedName>
</protein>
<reference evidence="1" key="1">
    <citation type="submission" date="2022-09" db="EMBL/GenBank/DDBJ databases">
        <title>Novosphingobium sp. Nov., a polycyclic aromatic hydrocarbon-degrading bacterium isolated form mangrove sediments in HongKong.</title>
        <authorList>
            <person name="Hu Z."/>
        </authorList>
    </citation>
    <scope>NUCLEOTIDE SEQUENCE</scope>
    <source>
        <strain evidence="1">HK4-1</strain>
    </source>
</reference>
<dbReference type="RefSeq" id="WP_260047390.1">
    <property type="nucleotide sequence ID" value="NZ_JANZXA010000013.1"/>
</dbReference>
<accession>A0ABT2I985</accession>
<name>A0ABT2I985_9SPHN</name>
<organism evidence="1 2">
    <name type="scientific">Novosphingobium mangrovi</name>
    <name type="common">ex Huang et al. 2023</name>
    <dbReference type="NCBI Taxonomy" id="2976432"/>
    <lineage>
        <taxon>Bacteria</taxon>
        <taxon>Pseudomonadati</taxon>
        <taxon>Pseudomonadota</taxon>
        <taxon>Alphaproteobacteria</taxon>
        <taxon>Sphingomonadales</taxon>
        <taxon>Sphingomonadaceae</taxon>
        <taxon>Novosphingobium</taxon>
    </lineage>
</organism>
<dbReference type="EMBL" id="JANZXA010000013">
    <property type="protein sequence ID" value="MCT2401373.1"/>
    <property type="molecule type" value="Genomic_DNA"/>
</dbReference>
<sequence length="119" mass="12852">MERRNHSAAETTAPAAPSLIATGTATASYFAELDRIDREAARLNAASAGDAEWSRWEEAMNRVYGEIERLPLTPKNAKIKARAVWSIVGGDLEEIGEGQSATCRLLRQIVAGLVADGRN</sequence>
<evidence type="ECO:0000313" key="1">
    <source>
        <dbReference type="EMBL" id="MCT2401373.1"/>
    </source>
</evidence>
<dbReference type="Proteomes" id="UP001165583">
    <property type="component" value="Unassembled WGS sequence"/>
</dbReference>